<organism evidence="2 3">
    <name type="scientific">Dillenia turbinata</name>
    <dbReference type="NCBI Taxonomy" id="194707"/>
    <lineage>
        <taxon>Eukaryota</taxon>
        <taxon>Viridiplantae</taxon>
        <taxon>Streptophyta</taxon>
        <taxon>Embryophyta</taxon>
        <taxon>Tracheophyta</taxon>
        <taxon>Spermatophyta</taxon>
        <taxon>Magnoliopsida</taxon>
        <taxon>eudicotyledons</taxon>
        <taxon>Gunneridae</taxon>
        <taxon>Pentapetalae</taxon>
        <taxon>Dilleniales</taxon>
        <taxon>Dilleniaceae</taxon>
        <taxon>Dillenia</taxon>
    </lineage>
</organism>
<dbReference type="Proteomes" id="UP001370490">
    <property type="component" value="Unassembled WGS sequence"/>
</dbReference>
<comment type="caution">
    <text evidence="2">The sequence shown here is derived from an EMBL/GenBank/DDBJ whole genome shotgun (WGS) entry which is preliminary data.</text>
</comment>
<proteinExistence type="predicted"/>
<reference evidence="2 3" key="1">
    <citation type="submission" date="2023-12" db="EMBL/GenBank/DDBJ databases">
        <title>A high-quality genome assembly for Dillenia turbinata (Dilleniales).</title>
        <authorList>
            <person name="Chanderbali A."/>
        </authorList>
    </citation>
    <scope>NUCLEOTIDE SEQUENCE [LARGE SCALE GENOMIC DNA]</scope>
    <source>
        <strain evidence="2">LSX21</strain>
        <tissue evidence="2">Leaf</tissue>
    </source>
</reference>
<dbReference type="PANTHER" id="PTHR36078">
    <property type="entry name" value="BNACNNG21220D PROTEIN"/>
    <property type="match status" value="1"/>
</dbReference>
<protein>
    <submittedName>
        <fullName evidence="2">Uncharacterized protein</fullName>
    </submittedName>
</protein>
<keyword evidence="3" id="KW-1185">Reference proteome</keyword>
<dbReference type="AlphaFoldDB" id="A0AAN8V7Z7"/>
<name>A0AAN8V7Z7_9MAGN</name>
<feature type="compositionally biased region" description="Pro residues" evidence="1">
    <location>
        <begin position="1"/>
        <end position="12"/>
    </location>
</feature>
<accession>A0AAN8V7Z7</accession>
<evidence type="ECO:0000313" key="3">
    <source>
        <dbReference type="Proteomes" id="UP001370490"/>
    </source>
</evidence>
<dbReference type="EMBL" id="JBAMMX010000016">
    <property type="protein sequence ID" value="KAK6925176.1"/>
    <property type="molecule type" value="Genomic_DNA"/>
</dbReference>
<feature type="region of interest" description="Disordered" evidence="1">
    <location>
        <begin position="1"/>
        <end position="32"/>
    </location>
</feature>
<gene>
    <name evidence="2" type="ORF">RJ641_009502</name>
</gene>
<dbReference type="PANTHER" id="PTHR36078:SF2">
    <property type="entry name" value="OS09G0473966 PROTEIN"/>
    <property type="match status" value="1"/>
</dbReference>
<sequence length="153" mass="17084">MVSPPSPRPSTPHSPQHSATRSVPPPSSPLQDKEVVAKKEVVDFADTKPLPELVDPFEYMDSAEYTEKYKKYEAEYTLWLNARYFSNKNLYGGNIYDHVVQVGNETIKSSRWPNTRTYADPVQAFKDLSNDSASPEDASSDILNGKSPSKKSG</sequence>
<evidence type="ECO:0000313" key="2">
    <source>
        <dbReference type="EMBL" id="KAK6925176.1"/>
    </source>
</evidence>
<evidence type="ECO:0000256" key="1">
    <source>
        <dbReference type="SAM" id="MobiDB-lite"/>
    </source>
</evidence>
<feature type="region of interest" description="Disordered" evidence="1">
    <location>
        <begin position="123"/>
        <end position="153"/>
    </location>
</feature>